<dbReference type="SUPFAM" id="SSF81301">
    <property type="entry name" value="Nucleotidyltransferase"/>
    <property type="match status" value="1"/>
</dbReference>
<reference evidence="3 4" key="1">
    <citation type="journal article" date="2007" name="Nat. Biotechnol.">
        <title>Complete genome sequence of the myxobacterium Sorangium cellulosum.</title>
        <authorList>
            <person name="Schneiker S."/>
            <person name="Perlova O."/>
            <person name="Kaiser O."/>
            <person name="Gerth K."/>
            <person name="Alici A."/>
            <person name="Altmeyer M.O."/>
            <person name="Bartels D."/>
            <person name="Bekel T."/>
            <person name="Beyer S."/>
            <person name="Bode E."/>
            <person name="Bode H.B."/>
            <person name="Bolten C.J."/>
            <person name="Choudhuri J.V."/>
            <person name="Doss S."/>
            <person name="Elnakady Y.A."/>
            <person name="Frank B."/>
            <person name="Gaigalat L."/>
            <person name="Goesmann A."/>
            <person name="Groeger C."/>
            <person name="Gross F."/>
            <person name="Jelsbak L."/>
            <person name="Jelsbak L."/>
            <person name="Kalinowski J."/>
            <person name="Kegler C."/>
            <person name="Knauber T."/>
            <person name="Konietzny S."/>
            <person name="Kopp M."/>
            <person name="Krause L."/>
            <person name="Krug D."/>
            <person name="Linke B."/>
            <person name="Mahmud T."/>
            <person name="Martinez-Arias R."/>
            <person name="McHardy A.C."/>
            <person name="Merai M."/>
            <person name="Meyer F."/>
            <person name="Mormann S."/>
            <person name="Munoz-Dorado J."/>
            <person name="Perez J."/>
            <person name="Pradella S."/>
            <person name="Rachid S."/>
            <person name="Raddatz G."/>
            <person name="Rosenau F."/>
            <person name="Rueckert C."/>
            <person name="Sasse F."/>
            <person name="Scharfe M."/>
            <person name="Schuster S.C."/>
            <person name="Suen G."/>
            <person name="Treuner-Lange A."/>
            <person name="Velicer G.J."/>
            <person name="Vorholter F.-J."/>
            <person name="Weissman K.J."/>
            <person name="Welch R.D."/>
            <person name="Wenzel S.C."/>
            <person name="Whitworth D.E."/>
            <person name="Wilhelm S."/>
            <person name="Wittmann C."/>
            <person name="Bloecker H."/>
            <person name="Puehler A."/>
            <person name="Mueller R."/>
        </authorList>
    </citation>
    <scope>NUCLEOTIDE SEQUENCE [LARGE SCALE GENOMIC DNA]</scope>
    <source>
        <strain evidence="4">So ce56</strain>
    </source>
</reference>
<evidence type="ECO:0000313" key="3">
    <source>
        <dbReference type="EMBL" id="CAN96136.1"/>
    </source>
</evidence>
<evidence type="ECO:0000256" key="1">
    <source>
        <dbReference type="SAM" id="MobiDB-lite"/>
    </source>
</evidence>
<dbReference type="STRING" id="448385.sce5972"/>
<evidence type="ECO:0000256" key="2">
    <source>
        <dbReference type="SAM" id="Phobius"/>
    </source>
</evidence>
<dbReference type="BioCyc" id="SCEL448385:SCE_RS30695-MONOMER"/>
<protein>
    <submittedName>
        <fullName evidence="3">Conserved membrane protein</fullName>
    </submittedName>
</protein>
<dbReference type="HOGENOM" id="CLU_778219_0_0_7"/>
<dbReference type="eggNOG" id="ENOG502Z7QD">
    <property type="taxonomic scope" value="Bacteria"/>
</dbReference>
<keyword evidence="2" id="KW-0472">Membrane</keyword>
<evidence type="ECO:0000313" key="4">
    <source>
        <dbReference type="Proteomes" id="UP000002139"/>
    </source>
</evidence>
<sequence length="356" mass="38720">MFRAREGGGGSPSHVLFITQGGMVRSGSPVAGDAEHALSVRATRAGERAALAPPAFDDPAGQLSRAGELEVRVRAMDALLCAGVPFMVAGAYAFFAYTGIFRDTKDLDVMLAEREVPAAFRALERAGFETELIDPRWIGKAYTGDRFIDLIFSSSNGLAVVDGGWFEHARPATILGHSCLIAPVEEIIFTKAFVDERERYDGADVNHLIYACGDEMDWERLLARFGPYWEVLFAHLTLYRFVYPGARSRVPGWIIDELCRRTLEQTLAGDAPLRVCRGNLISRQQYVHDYEKLGLVVGSAASAPEAARGALCRKRQRSAAGRPRLGKGKPGRDGAPGGAEGPRVEVEAARVRKPGS</sequence>
<feature type="region of interest" description="Disordered" evidence="1">
    <location>
        <begin position="311"/>
        <end position="356"/>
    </location>
</feature>
<feature type="transmembrane region" description="Helical" evidence="2">
    <location>
        <begin position="78"/>
        <end position="100"/>
    </location>
</feature>
<dbReference type="KEGG" id="scl:sce5972"/>
<proteinExistence type="predicted"/>
<dbReference type="InterPro" id="IPR043519">
    <property type="entry name" value="NT_sf"/>
</dbReference>
<dbReference type="Proteomes" id="UP000002139">
    <property type="component" value="Chromosome"/>
</dbReference>
<organism evidence="3 4">
    <name type="scientific">Sorangium cellulosum (strain So ce56)</name>
    <name type="common">Polyangium cellulosum (strain So ce56)</name>
    <dbReference type="NCBI Taxonomy" id="448385"/>
    <lineage>
        <taxon>Bacteria</taxon>
        <taxon>Pseudomonadati</taxon>
        <taxon>Myxococcota</taxon>
        <taxon>Polyangia</taxon>
        <taxon>Polyangiales</taxon>
        <taxon>Polyangiaceae</taxon>
        <taxon>Sorangium</taxon>
    </lineage>
</organism>
<dbReference type="Gene3D" id="3.30.460.40">
    <property type="match status" value="1"/>
</dbReference>
<name>A9GC45_SORC5</name>
<gene>
    <name evidence="3" type="ordered locus">sce5972</name>
</gene>
<accession>A9GC45</accession>
<dbReference type="EMBL" id="AM746676">
    <property type="protein sequence ID" value="CAN96136.1"/>
    <property type="molecule type" value="Genomic_DNA"/>
</dbReference>
<keyword evidence="2" id="KW-0812">Transmembrane</keyword>
<dbReference type="AlphaFoldDB" id="A9GC45"/>
<keyword evidence="4" id="KW-1185">Reference proteome</keyword>
<keyword evidence="2" id="KW-1133">Transmembrane helix</keyword>